<sequence length="170" mass="19402">MTVNYSLAAATATGLTFWRLLRLWRGSVWKLVVVELLVWAACCILMAIGYYFFVKGSMSDHSYCGVLTHMDSLPIKSTLSVLLGFTARICMNRWMAVYDLLMLWPEGLALMFNSFFNDVALPPATAKAVRHSIYRYLLLAHILLLRDMSISVKKQFPTYKHLIEAKLLTE</sequence>
<evidence type="ECO:0000256" key="2">
    <source>
        <dbReference type="ARBA" id="ARBA00022692"/>
    </source>
</evidence>
<proteinExistence type="inferred from homology"/>
<dbReference type="Proteomes" id="UP000252519">
    <property type="component" value="Unassembled WGS sequence"/>
</dbReference>
<dbReference type="PANTHER" id="PTHR10736">
    <property type="entry name" value="BESTROPHIN"/>
    <property type="match status" value="1"/>
</dbReference>
<dbReference type="STRING" id="29170.A0A368H9R7"/>
<name>A0A368H9R7_ANCCA</name>
<keyword evidence="6" id="KW-1003">Cell membrane</keyword>
<evidence type="ECO:0000256" key="3">
    <source>
        <dbReference type="ARBA" id="ARBA00022989"/>
    </source>
</evidence>
<protein>
    <recommendedName>
        <fullName evidence="6">Bestrophin homolog</fullName>
    </recommendedName>
</protein>
<dbReference type="Pfam" id="PF01062">
    <property type="entry name" value="Bestrophin"/>
    <property type="match status" value="1"/>
</dbReference>
<reference evidence="7 8" key="1">
    <citation type="submission" date="2014-10" db="EMBL/GenBank/DDBJ databases">
        <title>Draft genome of the hookworm Ancylostoma caninum.</title>
        <authorList>
            <person name="Mitreva M."/>
        </authorList>
    </citation>
    <scope>NUCLEOTIDE SEQUENCE [LARGE SCALE GENOMIC DNA]</scope>
    <source>
        <strain evidence="7 8">Baltimore</strain>
    </source>
</reference>
<comment type="subcellular location">
    <subcellularLocation>
        <location evidence="6">Cell membrane</location>
        <topology evidence="6">Multi-pass membrane protein</topology>
    </subcellularLocation>
    <subcellularLocation>
        <location evidence="1">Membrane</location>
    </subcellularLocation>
</comment>
<comment type="caution">
    <text evidence="7">The sequence shown here is derived from an EMBL/GenBank/DDBJ whole genome shotgun (WGS) entry which is preliminary data.</text>
</comment>
<comment type="similarity">
    <text evidence="5 6">Belongs to the anion channel-forming bestrophin (TC 1.A.46) family. Calcium-sensitive chloride channel subfamily.</text>
</comment>
<keyword evidence="6" id="KW-0869">Chloride channel</keyword>
<evidence type="ECO:0000256" key="6">
    <source>
        <dbReference type="RuleBase" id="RU363126"/>
    </source>
</evidence>
<keyword evidence="3 6" id="KW-1133">Transmembrane helix</keyword>
<dbReference type="PANTHER" id="PTHR10736:SF0">
    <property type="entry name" value="BESTROPHIN HOMOLOG"/>
    <property type="match status" value="1"/>
</dbReference>
<keyword evidence="4 6" id="KW-0472">Membrane</keyword>
<dbReference type="GO" id="GO:0034707">
    <property type="term" value="C:chloride channel complex"/>
    <property type="evidence" value="ECO:0007669"/>
    <property type="project" value="UniProtKB-KW"/>
</dbReference>
<keyword evidence="6" id="KW-0813">Transport</keyword>
<gene>
    <name evidence="7" type="ORF">ANCCAN_01502</name>
</gene>
<evidence type="ECO:0000256" key="5">
    <source>
        <dbReference type="ARBA" id="ARBA00034769"/>
    </source>
</evidence>
<dbReference type="AlphaFoldDB" id="A0A368H9R7"/>
<dbReference type="InterPro" id="IPR000615">
    <property type="entry name" value="Bestrophin"/>
</dbReference>
<evidence type="ECO:0000313" key="7">
    <source>
        <dbReference type="EMBL" id="RCN52458.1"/>
    </source>
</evidence>
<evidence type="ECO:0000313" key="8">
    <source>
        <dbReference type="Proteomes" id="UP000252519"/>
    </source>
</evidence>
<feature type="transmembrane region" description="Helical" evidence="6">
    <location>
        <begin position="31"/>
        <end position="53"/>
    </location>
</feature>
<dbReference type="GO" id="GO:0005254">
    <property type="term" value="F:chloride channel activity"/>
    <property type="evidence" value="ECO:0007669"/>
    <property type="project" value="UniProtKB-KW"/>
</dbReference>
<comment type="function">
    <text evidence="6">Forms chloride channels.</text>
</comment>
<keyword evidence="6" id="KW-0407">Ion channel</keyword>
<keyword evidence="6" id="KW-0406">Ion transport</keyword>
<keyword evidence="6" id="KW-0868">Chloride</keyword>
<keyword evidence="8" id="KW-1185">Reference proteome</keyword>
<evidence type="ECO:0000256" key="4">
    <source>
        <dbReference type="ARBA" id="ARBA00023136"/>
    </source>
</evidence>
<feature type="transmembrane region" description="Helical" evidence="6">
    <location>
        <begin position="6"/>
        <end position="24"/>
    </location>
</feature>
<dbReference type="OrthoDB" id="201595at2759"/>
<accession>A0A368H9R7</accession>
<dbReference type="EMBL" id="JOJR01000007">
    <property type="protein sequence ID" value="RCN52458.1"/>
    <property type="molecule type" value="Genomic_DNA"/>
</dbReference>
<evidence type="ECO:0000256" key="1">
    <source>
        <dbReference type="ARBA" id="ARBA00004370"/>
    </source>
</evidence>
<dbReference type="InterPro" id="IPR021134">
    <property type="entry name" value="Bestrophin-like"/>
</dbReference>
<keyword evidence="2 6" id="KW-0812">Transmembrane</keyword>
<dbReference type="GO" id="GO:0005886">
    <property type="term" value="C:plasma membrane"/>
    <property type="evidence" value="ECO:0007669"/>
    <property type="project" value="UniProtKB-SubCell"/>
</dbReference>
<organism evidence="7 8">
    <name type="scientific">Ancylostoma caninum</name>
    <name type="common">Dog hookworm</name>
    <dbReference type="NCBI Taxonomy" id="29170"/>
    <lineage>
        <taxon>Eukaryota</taxon>
        <taxon>Metazoa</taxon>
        <taxon>Ecdysozoa</taxon>
        <taxon>Nematoda</taxon>
        <taxon>Chromadorea</taxon>
        <taxon>Rhabditida</taxon>
        <taxon>Rhabditina</taxon>
        <taxon>Rhabditomorpha</taxon>
        <taxon>Strongyloidea</taxon>
        <taxon>Ancylostomatidae</taxon>
        <taxon>Ancylostomatinae</taxon>
        <taxon>Ancylostoma</taxon>
    </lineage>
</organism>